<dbReference type="OrthoDB" id="5240615at2"/>
<dbReference type="SMART" id="SM00939">
    <property type="entry name" value="PepX_C"/>
    <property type="match status" value="1"/>
</dbReference>
<dbReference type="Proteomes" id="UP000297496">
    <property type="component" value="Unassembled WGS sequence"/>
</dbReference>
<dbReference type="InterPro" id="IPR000383">
    <property type="entry name" value="Xaa-Pro-like_dom"/>
</dbReference>
<keyword evidence="4" id="KW-1185">Reference proteome</keyword>
<dbReference type="AlphaFoldDB" id="A0A4Z1CD47"/>
<dbReference type="Pfam" id="PF08530">
    <property type="entry name" value="PepX_C"/>
    <property type="match status" value="1"/>
</dbReference>
<dbReference type="InterPro" id="IPR008979">
    <property type="entry name" value="Galactose-bd-like_sf"/>
</dbReference>
<sequence length="585" mass="62979">MSTAVPTVGRRRSQYARIEVLPANRSRHGRGDASPPGHCVKSRLRHPHRAVLARVLRLPPGRHAYTVSRARVPMRDGVQLLTHVYSPLSGSSGTVLLRTPYGLDGPIAQLTAGFFAGHGYRVVNQGCRGTSGSGGELDPFGQERADGADAVAWLRRQPWLDGRFALWGASYLGHAAWAVMADPPPELVAAVVAISGHDAHRGAHGTGAFSLEEVVGLMDALGHLEDGAIRQVARAATSSRRLRPAYEDLPLVNAQDTVFAGSRMPYADWLLASDAESPVWRDLRLGLALERVTVPVLLQAGWQDRFPTQMLEEYDRLRERDVEVGLTIGPWTHVETATKGGAIIMAEALDWLAVHLAGAGGPARPSPVRIFVTGAREWRNLEAWPPPTGERVFHLQPGGGLGVTAPPSSAGPTTFTYDPSDPTPAVGGQVINPAIGGRRDNRRLEGRPDVATFTSPPLTEPLEVVGSPVVEVVHETDNPYADLFVRVCEVEQDGRSVNVSDGFVRLGPDDANGTITLRLDAVAHRFTPGNRLRLQVSGGAHPRYARNLGTDQDPATSTDLAPSTRKICHGDGGFSRVHLPCSRRT</sequence>
<reference evidence="3 4" key="1">
    <citation type="submission" date="2019-04" db="EMBL/GenBank/DDBJ databases">
        <title>Three New Species of Nocardioides, Nocardioides euryhalodurans sp. nov., Nocardioides seonyuensis sp. nov. and Nocardioides eburneoflavus sp. nov. Isolated from Soil.</title>
        <authorList>
            <person name="Roh S.G."/>
            <person name="Lee C."/>
            <person name="Kim M.-K."/>
            <person name="Kim S.B."/>
        </authorList>
    </citation>
    <scope>NUCLEOTIDE SEQUENCE [LARGE SCALE GENOMIC DNA]</scope>
    <source>
        <strain evidence="3 4">MMS17-SY213</strain>
    </source>
</reference>
<dbReference type="Gene3D" id="3.40.50.1820">
    <property type="entry name" value="alpha/beta hydrolase"/>
    <property type="match status" value="1"/>
</dbReference>
<organism evidence="3 4">
    <name type="scientific">Nocardioides eburneiflavus</name>
    <dbReference type="NCBI Taxonomy" id="2518372"/>
    <lineage>
        <taxon>Bacteria</taxon>
        <taxon>Bacillati</taxon>
        <taxon>Actinomycetota</taxon>
        <taxon>Actinomycetes</taxon>
        <taxon>Propionibacteriales</taxon>
        <taxon>Nocardioidaceae</taxon>
        <taxon>Nocardioides</taxon>
    </lineage>
</organism>
<dbReference type="InterPro" id="IPR029058">
    <property type="entry name" value="AB_hydrolase_fold"/>
</dbReference>
<feature type="domain" description="Xaa-Pro dipeptidyl-peptidase C-terminal" evidence="2">
    <location>
        <begin position="349"/>
        <end position="578"/>
    </location>
</feature>
<name>A0A4Z1CD47_9ACTN</name>
<dbReference type="InterPro" id="IPR013736">
    <property type="entry name" value="Xaa-Pro_dipept_C"/>
</dbReference>
<dbReference type="GO" id="GO:0008239">
    <property type="term" value="F:dipeptidyl-peptidase activity"/>
    <property type="evidence" value="ECO:0007669"/>
    <property type="project" value="InterPro"/>
</dbReference>
<dbReference type="Pfam" id="PF02129">
    <property type="entry name" value="Peptidase_S15"/>
    <property type="match status" value="1"/>
</dbReference>
<dbReference type="NCBIfam" id="TIGR00976">
    <property type="entry name" value="CocE_NonD"/>
    <property type="match status" value="1"/>
</dbReference>
<dbReference type="SUPFAM" id="SSF49785">
    <property type="entry name" value="Galactose-binding domain-like"/>
    <property type="match status" value="1"/>
</dbReference>
<dbReference type="Gene3D" id="2.60.120.260">
    <property type="entry name" value="Galactose-binding domain-like"/>
    <property type="match status" value="1"/>
</dbReference>
<proteinExistence type="predicted"/>
<evidence type="ECO:0000313" key="4">
    <source>
        <dbReference type="Proteomes" id="UP000297496"/>
    </source>
</evidence>
<dbReference type="Gene3D" id="1.10.3020.10">
    <property type="entry name" value="alpha-amino acid ester hydrolase ( Helical cap domain)"/>
    <property type="match status" value="1"/>
</dbReference>
<accession>A0A4Z1CD47</accession>
<gene>
    <name evidence="3" type="ORF">EXE59_06140</name>
</gene>
<dbReference type="InterPro" id="IPR005674">
    <property type="entry name" value="CocE/Ser_esterase"/>
</dbReference>
<comment type="caution">
    <text evidence="3">The sequence shown here is derived from an EMBL/GenBank/DDBJ whole genome shotgun (WGS) entry which is preliminary data.</text>
</comment>
<dbReference type="SUPFAM" id="SSF53474">
    <property type="entry name" value="alpha/beta-Hydrolases"/>
    <property type="match status" value="1"/>
</dbReference>
<evidence type="ECO:0000313" key="3">
    <source>
        <dbReference type="EMBL" id="TGN63575.1"/>
    </source>
</evidence>
<evidence type="ECO:0000259" key="2">
    <source>
        <dbReference type="SMART" id="SM00939"/>
    </source>
</evidence>
<evidence type="ECO:0000256" key="1">
    <source>
        <dbReference type="ARBA" id="ARBA00022801"/>
    </source>
</evidence>
<dbReference type="EMBL" id="SRRO01000001">
    <property type="protein sequence ID" value="TGN63575.1"/>
    <property type="molecule type" value="Genomic_DNA"/>
</dbReference>
<keyword evidence="1 3" id="KW-0378">Hydrolase</keyword>
<protein>
    <submittedName>
        <fullName evidence="3">CocE/NonD family hydrolase</fullName>
    </submittedName>
</protein>